<evidence type="ECO:0008006" key="5">
    <source>
        <dbReference type="Google" id="ProtNLM"/>
    </source>
</evidence>
<proteinExistence type="predicted"/>
<feature type="region of interest" description="Disordered" evidence="1">
    <location>
        <begin position="28"/>
        <end position="64"/>
    </location>
</feature>
<organism evidence="3 4">
    <name type="scientific">Gossypium darwinii</name>
    <name type="common">Darwin's cotton</name>
    <name type="synonym">Gossypium barbadense var. darwinii</name>
    <dbReference type="NCBI Taxonomy" id="34276"/>
    <lineage>
        <taxon>Eukaryota</taxon>
        <taxon>Viridiplantae</taxon>
        <taxon>Streptophyta</taxon>
        <taxon>Embryophyta</taxon>
        <taxon>Tracheophyta</taxon>
        <taxon>Spermatophyta</taxon>
        <taxon>Magnoliopsida</taxon>
        <taxon>eudicotyledons</taxon>
        <taxon>Gunneridae</taxon>
        <taxon>Pentapetalae</taxon>
        <taxon>rosids</taxon>
        <taxon>malvids</taxon>
        <taxon>Malvales</taxon>
        <taxon>Malvaceae</taxon>
        <taxon>Malvoideae</taxon>
        <taxon>Gossypium</taxon>
    </lineage>
</organism>
<dbReference type="AlphaFoldDB" id="A0A5D2F715"/>
<evidence type="ECO:0000256" key="1">
    <source>
        <dbReference type="SAM" id="MobiDB-lite"/>
    </source>
</evidence>
<reference evidence="3 4" key="1">
    <citation type="submission" date="2019-06" db="EMBL/GenBank/DDBJ databases">
        <title>WGS assembly of Gossypium darwinii.</title>
        <authorList>
            <person name="Chen Z.J."/>
            <person name="Sreedasyam A."/>
            <person name="Ando A."/>
            <person name="Song Q."/>
            <person name="De L."/>
            <person name="Hulse-Kemp A."/>
            <person name="Ding M."/>
            <person name="Ye W."/>
            <person name="Kirkbride R."/>
            <person name="Jenkins J."/>
            <person name="Plott C."/>
            <person name="Lovell J."/>
            <person name="Lin Y.-M."/>
            <person name="Vaughn R."/>
            <person name="Liu B."/>
            <person name="Li W."/>
            <person name="Simpson S."/>
            <person name="Scheffler B."/>
            <person name="Saski C."/>
            <person name="Grover C."/>
            <person name="Hu G."/>
            <person name="Conover J."/>
            <person name="Carlson J."/>
            <person name="Shu S."/>
            <person name="Boston L."/>
            <person name="Williams M."/>
            <person name="Peterson D."/>
            <person name="Mcgee K."/>
            <person name="Jones D."/>
            <person name="Wendel J."/>
            <person name="Stelly D."/>
            <person name="Grimwood J."/>
            <person name="Schmutz J."/>
        </authorList>
    </citation>
    <scope>NUCLEOTIDE SEQUENCE [LARGE SCALE GENOMIC DNA]</scope>
    <source>
        <strain evidence="3">1808015.09</strain>
    </source>
</reference>
<dbReference type="EMBL" id="CM017696">
    <property type="protein sequence ID" value="TYH01845.1"/>
    <property type="molecule type" value="Genomic_DNA"/>
</dbReference>
<keyword evidence="2" id="KW-0732">Signal</keyword>
<evidence type="ECO:0000256" key="2">
    <source>
        <dbReference type="SAM" id="SignalP"/>
    </source>
</evidence>
<protein>
    <recommendedName>
        <fullName evidence="5">Secreted protein</fullName>
    </recommendedName>
</protein>
<keyword evidence="4" id="KW-1185">Reference proteome</keyword>
<evidence type="ECO:0000313" key="4">
    <source>
        <dbReference type="Proteomes" id="UP000323506"/>
    </source>
</evidence>
<name>A0A5D2F715_GOSDA</name>
<evidence type="ECO:0000313" key="3">
    <source>
        <dbReference type="EMBL" id="TYH01845.1"/>
    </source>
</evidence>
<accession>A0A5D2F715</accession>
<feature type="signal peptide" evidence="2">
    <location>
        <begin position="1"/>
        <end position="19"/>
    </location>
</feature>
<sequence length="84" mass="9194">MRRSAFCSLPSSFYFLCLADSRASSASHVPPRIVAHGSGTTRTKGVPWPDMHAGERGSDGRNRRCCQKRPVAALQEGQRLGFAF</sequence>
<gene>
    <name evidence="3" type="ORF">ES288_A09G092100v1</name>
</gene>
<feature type="compositionally biased region" description="Basic and acidic residues" evidence="1">
    <location>
        <begin position="52"/>
        <end position="62"/>
    </location>
</feature>
<dbReference type="Proteomes" id="UP000323506">
    <property type="component" value="Chromosome A09"/>
</dbReference>
<feature type="chain" id="PRO_5022881099" description="Secreted protein" evidence="2">
    <location>
        <begin position="20"/>
        <end position="84"/>
    </location>
</feature>